<gene>
    <name evidence="1" type="ORF">EGH21_07810</name>
</gene>
<evidence type="ECO:0000313" key="1">
    <source>
        <dbReference type="EMBL" id="MBX0322931.1"/>
    </source>
</evidence>
<proteinExistence type="predicted"/>
<dbReference type="RefSeq" id="WP_220617906.1">
    <property type="nucleotide sequence ID" value="NZ_RKLR01000002.1"/>
</dbReference>
<comment type="caution">
    <text evidence="1">The sequence shown here is derived from an EMBL/GenBank/DDBJ whole genome shotgun (WGS) entry which is preliminary data.</text>
</comment>
<dbReference type="Proteomes" id="UP001430377">
    <property type="component" value="Unassembled WGS sequence"/>
</dbReference>
<reference evidence="1 2" key="1">
    <citation type="submission" date="2021-06" db="EMBL/GenBank/DDBJ databases">
        <title>Halomicroarcula sp. a new haloarchaeum isolated from saline soil.</title>
        <authorList>
            <person name="Duran-Viseras A."/>
            <person name="Sanchez-Porro C."/>
            <person name="Ventosa A."/>
        </authorList>
    </citation>
    <scope>NUCLEOTIDE SEQUENCE [LARGE SCALE GENOMIC DNA]</scope>
    <source>
        <strain evidence="1 2">F13</strain>
    </source>
</reference>
<accession>A0AAW4PP14</accession>
<protein>
    <submittedName>
        <fullName evidence="1">Uncharacterized protein</fullName>
    </submittedName>
</protein>
<sequence>MTKTTRETLTERVQTELIAYLKSGRPIGQEQLVHALDKTGLQIQDLDRLLRIRFALSEPVQDYLSELHDRLRRVKTDSTVESEETRGEIRGAIDWGQTIRQRYSEHPGDTSRFVTRSATTEYQLPQNVLMKALLSIIAETARSELLEIDYQWRRDRWDDGNIQSFLRHYNRNVHLNRINADSDTRVTPKALDQARQSRQPLYYEAYDLYRLYERLLARDFDDDDAGRVLLESLSVPETATLFELAVIFELLNAFSEQAEVTLRSIERGSDAIAVMADSNWEYRIYHDNTGRLRFHEPVPENNSVQYIRQSRRALDRHRDIMDHDTRRSLYSGRPDIVIERYPMDQADGQPNHVILGEIKHTESRSTLSDGIYELMRYFEFAKPDPGHGGWDSSSYLLGRDDISLSGFIVSDGVAFEPEVSEVALQHLVYSWLGELSIDDLFVFN</sequence>
<dbReference type="EMBL" id="RKLR01000002">
    <property type="protein sequence ID" value="MBX0322931.1"/>
    <property type="molecule type" value="Genomic_DNA"/>
</dbReference>
<keyword evidence="2" id="KW-1185">Reference proteome</keyword>
<name>A0AAW4PP14_9EURY</name>
<evidence type="ECO:0000313" key="2">
    <source>
        <dbReference type="Proteomes" id="UP001430377"/>
    </source>
</evidence>
<organism evidence="1 2">
    <name type="scientific">Haloarcula rubra</name>
    <dbReference type="NCBI Taxonomy" id="2487747"/>
    <lineage>
        <taxon>Archaea</taxon>
        <taxon>Methanobacteriati</taxon>
        <taxon>Methanobacteriota</taxon>
        <taxon>Stenosarchaea group</taxon>
        <taxon>Halobacteria</taxon>
        <taxon>Halobacteriales</taxon>
        <taxon>Haloarculaceae</taxon>
        <taxon>Haloarcula</taxon>
    </lineage>
</organism>
<dbReference type="AlphaFoldDB" id="A0AAW4PP14"/>